<evidence type="ECO:0000256" key="1">
    <source>
        <dbReference type="SAM" id="MobiDB-lite"/>
    </source>
</evidence>
<reference evidence="2 3" key="3">
    <citation type="journal article" date="2013" name="Rice">
        <title>Improvement of the Oryza sativa Nipponbare reference genome using next generation sequence and optical map data.</title>
        <authorList>
            <person name="Kawahara Y."/>
            <person name="de la Bastide M."/>
            <person name="Hamilton J.P."/>
            <person name="Kanamori H."/>
            <person name="McCombie W.R."/>
            <person name="Ouyang S."/>
            <person name="Schwartz D.C."/>
            <person name="Tanaka T."/>
            <person name="Wu J."/>
            <person name="Zhou S."/>
            <person name="Childs K.L."/>
            <person name="Davidson R.M."/>
            <person name="Lin H."/>
            <person name="Quesada-Ocampo L."/>
            <person name="Vaillancourt B."/>
            <person name="Sakai H."/>
            <person name="Lee S.S."/>
            <person name="Kim J."/>
            <person name="Numa H."/>
            <person name="Itoh T."/>
            <person name="Buell C.R."/>
            <person name="Matsumoto T."/>
        </authorList>
    </citation>
    <scope>NUCLEOTIDE SEQUENCE [LARGE SCALE GENOMIC DNA]</scope>
    <source>
        <strain evidence="3">cv. Nipponbare</strain>
    </source>
</reference>
<dbReference type="Gramene" id="Os12t0562232-00">
    <property type="protein sequence ID" value="Os12t0562232-00"/>
    <property type="gene ID" value="Os12g0562232"/>
</dbReference>
<reference evidence="3" key="1">
    <citation type="journal article" date="2005" name="Nature">
        <title>The map-based sequence of the rice genome.</title>
        <authorList>
            <consortium name="International rice genome sequencing project (IRGSP)"/>
            <person name="Matsumoto T."/>
            <person name="Wu J."/>
            <person name="Kanamori H."/>
            <person name="Katayose Y."/>
            <person name="Fujisawa M."/>
            <person name="Namiki N."/>
            <person name="Mizuno H."/>
            <person name="Yamamoto K."/>
            <person name="Antonio B.A."/>
            <person name="Baba T."/>
            <person name="Sakata K."/>
            <person name="Nagamura Y."/>
            <person name="Aoki H."/>
            <person name="Arikawa K."/>
            <person name="Arita K."/>
            <person name="Bito T."/>
            <person name="Chiden Y."/>
            <person name="Fujitsuka N."/>
            <person name="Fukunaka R."/>
            <person name="Hamada M."/>
            <person name="Harada C."/>
            <person name="Hayashi A."/>
            <person name="Hijishita S."/>
            <person name="Honda M."/>
            <person name="Hosokawa S."/>
            <person name="Ichikawa Y."/>
            <person name="Idonuma A."/>
            <person name="Iijima M."/>
            <person name="Ikeda M."/>
            <person name="Ikeno M."/>
            <person name="Ito K."/>
            <person name="Ito S."/>
            <person name="Ito T."/>
            <person name="Ito Y."/>
            <person name="Ito Y."/>
            <person name="Iwabuchi A."/>
            <person name="Kamiya K."/>
            <person name="Karasawa W."/>
            <person name="Kurita K."/>
            <person name="Katagiri S."/>
            <person name="Kikuta A."/>
            <person name="Kobayashi H."/>
            <person name="Kobayashi N."/>
            <person name="Machita K."/>
            <person name="Maehara T."/>
            <person name="Masukawa M."/>
            <person name="Mizubayashi T."/>
            <person name="Mukai Y."/>
            <person name="Nagasaki H."/>
            <person name="Nagata Y."/>
            <person name="Naito S."/>
            <person name="Nakashima M."/>
            <person name="Nakama Y."/>
            <person name="Nakamichi Y."/>
            <person name="Nakamura M."/>
            <person name="Meguro A."/>
            <person name="Negishi M."/>
            <person name="Ohta I."/>
            <person name="Ohta T."/>
            <person name="Okamoto M."/>
            <person name="Ono N."/>
            <person name="Saji S."/>
            <person name="Sakaguchi M."/>
            <person name="Sakai K."/>
            <person name="Shibata M."/>
            <person name="Shimokawa T."/>
            <person name="Song J."/>
            <person name="Takazaki Y."/>
            <person name="Terasawa K."/>
            <person name="Tsugane M."/>
            <person name="Tsuji K."/>
            <person name="Ueda S."/>
            <person name="Waki K."/>
            <person name="Yamagata H."/>
            <person name="Yamamoto M."/>
            <person name="Yamamoto S."/>
            <person name="Yamane H."/>
            <person name="Yoshiki S."/>
            <person name="Yoshihara R."/>
            <person name="Yukawa K."/>
            <person name="Zhong H."/>
            <person name="Yano M."/>
            <person name="Yuan Q."/>
            <person name="Ouyang S."/>
            <person name="Liu J."/>
            <person name="Jones K.M."/>
            <person name="Gansberger K."/>
            <person name="Moffat K."/>
            <person name="Hill J."/>
            <person name="Bera J."/>
            <person name="Fadrosh D."/>
            <person name="Jin S."/>
            <person name="Johri S."/>
            <person name="Kim M."/>
            <person name="Overton L."/>
            <person name="Reardon M."/>
            <person name="Tsitrin T."/>
            <person name="Vuong H."/>
            <person name="Weaver B."/>
            <person name="Ciecko A."/>
            <person name="Tallon L."/>
            <person name="Jackson J."/>
            <person name="Pai G."/>
            <person name="Aken S.V."/>
            <person name="Utterback T."/>
            <person name="Reidmuller S."/>
            <person name="Feldblyum T."/>
            <person name="Hsiao J."/>
            <person name="Zismann V."/>
            <person name="Iobst S."/>
            <person name="de Vazeille A.R."/>
            <person name="Buell C.R."/>
            <person name="Ying K."/>
            <person name="Li Y."/>
            <person name="Lu T."/>
            <person name="Huang Y."/>
            <person name="Zhao Q."/>
            <person name="Feng Q."/>
            <person name="Zhang L."/>
            <person name="Zhu J."/>
            <person name="Weng Q."/>
            <person name="Mu J."/>
            <person name="Lu Y."/>
            <person name="Fan D."/>
            <person name="Liu Y."/>
            <person name="Guan J."/>
            <person name="Zhang Y."/>
            <person name="Yu S."/>
            <person name="Liu X."/>
            <person name="Zhang Y."/>
            <person name="Hong G."/>
            <person name="Han B."/>
            <person name="Choisne N."/>
            <person name="Demange N."/>
            <person name="Orjeda G."/>
            <person name="Samain S."/>
            <person name="Cattolico L."/>
            <person name="Pelletier E."/>
            <person name="Couloux A."/>
            <person name="Segurens B."/>
            <person name="Wincker P."/>
            <person name="D'Hont A."/>
            <person name="Scarpelli C."/>
            <person name="Weissenbach J."/>
            <person name="Salanoubat M."/>
            <person name="Quetier F."/>
            <person name="Yu Y."/>
            <person name="Kim H.R."/>
            <person name="Rambo T."/>
            <person name="Currie J."/>
            <person name="Collura K."/>
            <person name="Luo M."/>
            <person name="Yang T."/>
            <person name="Ammiraju J.S.S."/>
            <person name="Engler F."/>
            <person name="Soderlund C."/>
            <person name="Wing R.A."/>
            <person name="Palmer L.E."/>
            <person name="de la Bastide M."/>
            <person name="Spiegel L."/>
            <person name="Nascimento L."/>
            <person name="Zutavern T."/>
            <person name="O'Shaughnessy A."/>
            <person name="Dike S."/>
            <person name="Dedhia N."/>
            <person name="Preston R."/>
            <person name="Balija V."/>
            <person name="McCombie W.R."/>
            <person name="Chow T."/>
            <person name="Chen H."/>
            <person name="Chung M."/>
            <person name="Chen C."/>
            <person name="Shaw J."/>
            <person name="Wu H."/>
            <person name="Hsiao K."/>
            <person name="Chao Y."/>
            <person name="Chu M."/>
            <person name="Cheng C."/>
            <person name="Hour A."/>
            <person name="Lee P."/>
            <person name="Lin S."/>
            <person name="Lin Y."/>
            <person name="Liou J."/>
            <person name="Liu S."/>
            <person name="Hsing Y."/>
            <person name="Raghuvanshi S."/>
            <person name="Mohanty A."/>
            <person name="Bharti A.K."/>
            <person name="Gaur A."/>
            <person name="Gupta V."/>
            <person name="Kumar D."/>
            <person name="Ravi V."/>
            <person name="Vij S."/>
            <person name="Kapur A."/>
            <person name="Khurana P."/>
            <person name="Khurana P."/>
            <person name="Khurana J.P."/>
            <person name="Tyagi A.K."/>
            <person name="Gaikwad K."/>
            <person name="Singh A."/>
            <person name="Dalal V."/>
            <person name="Srivastava S."/>
            <person name="Dixit A."/>
            <person name="Pal A.K."/>
            <person name="Ghazi I.A."/>
            <person name="Yadav M."/>
            <person name="Pandit A."/>
            <person name="Bhargava A."/>
            <person name="Sureshbabu K."/>
            <person name="Batra K."/>
            <person name="Sharma T.R."/>
            <person name="Mohapatra T."/>
            <person name="Singh N.K."/>
            <person name="Messing J."/>
            <person name="Nelson A.B."/>
            <person name="Fuks G."/>
            <person name="Kavchok S."/>
            <person name="Keizer G."/>
            <person name="Linton E."/>
            <person name="Llaca V."/>
            <person name="Song R."/>
            <person name="Tanyolac B."/>
            <person name="Young S."/>
            <person name="Ho-Il K."/>
            <person name="Hahn J.H."/>
            <person name="Sangsakoo G."/>
            <person name="Vanavichit A."/>
            <person name="de Mattos Luiz.A.T."/>
            <person name="Zimmer P.D."/>
            <person name="Malone G."/>
            <person name="Dellagostin O."/>
            <person name="de Oliveira A.C."/>
            <person name="Bevan M."/>
            <person name="Bancroft I."/>
            <person name="Minx P."/>
            <person name="Cordum H."/>
            <person name="Wilson R."/>
            <person name="Cheng Z."/>
            <person name="Jin W."/>
            <person name="Jiang J."/>
            <person name="Leong S.A."/>
            <person name="Iwama H."/>
            <person name="Gojobori T."/>
            <person name="Itoh T."/>
            <person name="Niimura Y."/>
            <person name="Fujii Y."/>
            <person name="Habara T."/>
            <person name="Sakai H."/>
            <person name="Sato Y."/>
            <person name="Wilson G."/>
            <person name="Kumar K."/>
            <person name="McCouch S."/>
            <person name="Juretic N."/>
            <person name="Hoen D."/>
            <person name="Wright S."/>
            <person name="Bruskiewich R."/>
            <person name="Bureau T."/>
            <person name="Miyao A."/>
            <person name="Hirochika H."/>
            <person name="Nishikawa T."/>
            <person name="Kadowaki K."/>
            <person name="Sugiura M."/>
            <person name="Burr B."/>
            <person name="Sasaki T."/>
        </authorList>
    </citation>
    <scope>NUCLEOTIDE SEQUENCE [LARGE SCALE GENOMIC DNA]</scope>
    <source>
        <strain evidence="3">cv. Nipponbare</strain>
    </source>
</reference>
<dbReference type="PaxDb" id="39947-A0A0P0YBB9"/>
<feature type="compositionally biased region" description="Basic residues" evidence="1">
    <location>
        <begin position="44"/>
        <end position="61"/>
    </location>
</feature>
<evidence type="ECO:0000313" key="2">
    <source>
        <dbReference type="EMBL" id="BAT17652.1"/>
    </source>
</evidence>
<evidence type="ECO:0000313" key="3">
    <source>
        <dbReference type="Proteomes" id="UP000059680"/>
    </source>
</evidence>
<dbReference type="AlphaFoldDB" id="A0A0P0YBB9"/>
<organism evidence="2 3">
    <name type="scientific">Oryza sativa subsp. japonica</name>
    <name type="common">Rice</name>
    <dbReference type="NCBI Taxonomy" id="39947"/>
    <lineage>
        <taxon>Eukaryota</taxon>
        <taxon>Viridiplantae</taxon>
        <taxon>Streptophyta</taxon>
        <taxon>Embryophyta</taxon>
        <taxon>Tracheophyta</taxon>
        <taxon>Spermatophyta</taxon>
        <taxon>Magnoliopsida</taxon>
        <taxon>Liliopsida</taxon>
        <taxon>Poales</taxon>
        <taxon>Poaceae</taxon>
        <taxon>BOP clade</taxon>
        <taxon>Oryzoideae</taxon>
        <taxon>Oryzeae</taxon>
        <taxon>Oryzinae</taxon>
        <taxon>Oryza</taxon>
        <taxon>Oryza sativa</taxon>
    </lineage>
</organism>
<proteinExistence type="predicted"/>
<gene>
    <name evidence="2" type="ordered locus">Os12g0562232</name>
    <name evidence="2" type="ORF">OSNPB_120562232</name>
</gene>
<name>A0A0P0YBB9_ORYSJ</name>
<dbReference type="EMBL" id="AP014968">
    <property type="protein sequence ID" value="BAT17652.1"/>
    <property type="molecule type" value="Genomic_DNA"/>
</dbReference>
<feature type="non-terminal residue" evidence="2">
    <location>
        <position position="1"/>
    </location>
</feature>
<feature type="compositionally biased region" description="Basic residues" evidence="1">
    <location>
        <begin position="70"/>
        <end position="82"/>
    </location>
</feature>
<feature type="region of interest" description="Disordered" evidence="1">
    <location>
        <begin position="1"/>
        <end position="106"/>
    </location>
</feature>
<dbReference type="Proteomes" id="UP000059680">
    <property type="component" value="Chromosome 12"/>
</dbReference>
<feature type="compositionally biased region" description="Basic residues" evidence="1">
    <location>
        <begin position="1"/>
        <end position="21"/>
    </location>
</feature>
<accession>A0A0P0YBB9</accession>
<dbReference type="InParanoid" id="A0A0P0YBB9"/>
<keyword evidence="3" id="KW-1185">Reference proteome</keyword>
<reference evidence="2 3" key="2">
    <citation type="journal article" date="2013" name="Plant Cell Physiol.">
        <title>Rice Annotation Project Database (RAP-DB): an integrative and interactive database for rice genomics.</title>
        <authorList>
            <person name="Sakai H."/>
            <person name="Lee S.S."/>
            <person name="Tanaka T."/>
            <person name="Numa H."/>
            <person name="Kim J."/>
            <person name="Kawahara Y."/>
            <person name="Wakimoto H."/>
            <person name="Yang C.C."/>
            <person name="Iwamoto M."/>
            <person name="Abe T."/>
            <person name="Yamada Y."/>
            <person name="Muto A."/>
            <person name="Inokuchi H."/>
            <person name="Ikemura T."/>
            <person name="Matsumoto T."/>
            <person name="Sasaki T."/>
            <person name="Itoh T."/>
        </authorList>
    </citation>
    <scope>NUCLEOTIDE SEQUENCE [LARGE SCALE GENOMIC DNA]</scope>
    <source>
        <strain evidence="3">cv. Nipponbare</strain>
    </source>
</reference>
<sequence>LCRRRHCRHAAARRGTPRTHGARICPGRRALAGHGSSHREPPARRGRRRGPRRARGGRRAPRGAASPRSAPRRRRRARRARRPPGPARPTRRRGCAWRCSSWSARA</sequence>
<protein>
    <submittedName>
        <fullName evidence="2">Os12g0562232 protein</fullName>
    </submittedName>
</protein>